<dbReference type="GO" id="GO:0035091">
    <property type="term" value="F:phosphatidylinositol binding"/>
    <property type="evidence" value="ECO:0007669"/>
    <property type="project" value="InterPro"/>
</dbReference>
<dbReference type="GeneID" id="17295452"/>
<dbReference type="OrthoDB" id="41200at2759"/>
<organism evidence="3">
    <name type="scientific">Guillardia theta (strain CCMP2712)</name>
    <name type="common">Cryptophyte</name>
    <dbReference type="NCBI Taxonomy" id="905079"/>
    <lineage>
        <taxon>Eukaryota</taxon>
        <taxon>Cryptophyceae</taxon>
        <taxon>Pyrenomonadales</taxon>
        <taxon>Geminigeraceae</taxon>
        <taxon>Guillardia</taxon>
    </lineage>
</organism>
<evidence type="ECO:0000313" key="3">
    <source>
        <dbReference type="EMBL" id="EKX38684.1"/>
    </source>
</evidence>
<dbReference type="KEGG" id="gtt:GUITHDRAFT_115232"/>
<feature type="domain" description="PX" evidence="2">
    <location>
        <begin position="1"/>
        <end position="98"/>
    </location>
</feature>
<dbReference type="HOGENOM" id="CLU_1226820_0_0_1"/>
<reference evidence="5" key="2">
    <citation type="submission" date="2012-11" db="EMBL/GenBank/DDBJ databases">
        <authorList>
            <person name="Kuo A."/>
            <person name="Curtis B.A."/>
            <person name="Tanifuji G."/>
            <person name="Burki F."/>
            <person name="Gruber A."/>
            <person name="Irimia M."/>
            <person name="Maruyama S."/>
            <person name="Arias M.C."/>
            <person name="Ball S.G."/>
            <person name="Gile G.H."/>
            <person name="Hirakawa Y."/>
            <person name="Hopkins J.F."/>
            <person name="Rensing S.A."/>
            <person name="Schmutz J."/>
            <person name="Symeonidi A."/>
            <person name="Elias M."/>
            <person name="Eveleigh R.J."/>
            <person name="Herman E.K."/>
            <person name="Klute M.J."/>
            <person name="Nakayama T."/>
            <person name="Obornik M."/>
            <person name="Reyes-Prieto A."/>
            <person name="Armbrust E.V."/>
            <person name="Aves S.J."/>
            <person name="Beiko R.G."/>
            <person name="Coutinho P."/>
            <person name="Dacks J.B."/>
            <person name="Durnford D.G."/>
            <person name="Fast N.M."/>
            <person name="Green B.R."/>
            <person name="Grisdale C."/>
            <person name="Hempe F."/>
            <person name="Henrissat B."/>
            <person name="Hoppner M.P."/>
            <person name="Ishida K.-I."/>
            <person name="Kim E."/>
            <person name="Koreny L."/>
            <person name="Kroth P.G."/>
            <person name="Liu Y."/>
            <person name="Malik S.-B."/>
            <person name="Maier U.G."/>
            <person name="McRose D."/>
            <person name="Mock T."/>
            <person name="Neilson J.A."/>
            <person name="Onodera N.T."/>
            <person name="Poole A.M."/>
            <person name="Pritham E.J."/>
            <person name="Richards T.A."/>
            <person name="Rocap G."/>
            <person name="Roy S.W."/>
            <person name="Sarai C."/>
            <person name="Schaack S."/>
            <person name="Shirato S."/>
            <person name="Slamovits C.H."/>
            <person name="Spencer D.F."/>
            <person name="Suzuki S."/>
            <person name="Worden A.Z."/>
            <person name="Zauner S."/>
            <person name="Barry K."/>
            <person name="Bell C."/>
            <person name="Bharti A.K."/>
            <person name="Crow J.A."/>
            <person name="Grimwood J."/>
            <person name="Kramer R."/>
            <person name="Lindquist E."/>
            <person name="Lucas S."/>
            <person name="Salamov A."/>
            <person name="McFadden G.I."/>
            <person name="Lane C.E."/>
            <person name="Keeling P.J."/>
            <person name="Gray M.W."/>
            <person name="Grigoriev I.V."/>
            <person name="Archibald J.M."/>
        </authorList>
    </citation>
    <scope>NUCLEOTIDE SEQUENCE</scope>
    <source>
        <strain evidence="5">CCMP2712</strain>
    </source>
</reference>
<gene>
    <name evidence="3" type="ORF">GUITHDRAFT_115232</name>
</gene>
<dbReference type="AlphaFoldDB" id="L1IS05"/>
<evidence type="ECO:0000313" key="4">
    <source>
        <dbReference type="EnsemblProtists" id="EKX38684"/>
    </source>
</evidence>
<reference evidence="3 5" key="1">
    <citation type="journal article" date="2012" name="Nature">
        <title>Algal genomes reveal evolutionary mosaicism and the fate of nucleomorphs.</title>
        <authorList>
            <consortium name="DOE Joint Genome Institute"/>
            <person name="Curtis B.A."/>
            <person name="Tanifuji G."/>
            <person name="Burki F."/>
            <person name="Gruber A."/>
            <person name="Irimia M."/>
            <person name="Maruyama S."/>
            <person name="Arias M.C."/>
            <person name="Ball S.G."/>
            <person name="Gile G.H."/>
            <person name="Hirakawa Y."/>
            <person name="Hopkins J.F."/>
            <person name="Kuo A."/>
            <person name="Rensing S.A."/>
            <person name="Schmutz J."/>
            <person name="Symeonidi A."/>
            <person name="Elias M."/>
            <person name="Eveleigh R.J."/>
            <person name="Herman E.K."/>
            <person name="Klute M.J."/>
            <person name="Nakayama T."/>
            <person name="Obornik M."/>
            <person name="Reyes-Prieto A."/>
            <person name="Armbrust E.V."/>
            <person name="Aves S.J."/>
            <person name="Beiko R.G."/>
            <person name="Coutinho P."/>
            <person name="Dacks J.B."/>
            <person name="Durnford D.G."/>
            <person name="Fast N.M."/>
            <person name="Green B.R."/>
            <person name="Grisdale C.J."/>
            <person name="Hempel F."/>
            <person name="Henrissat B."/>
            <person name="Hoppner M.P."/>
            <person name="Ishida K."/>
            <person name="Kim E."/>
            <person name="Koreny L."/>
            <person name="Kroth P.G."/>
            <person name="Liu Y."/>
            <person name="Malik S.B."/>
            <person name="Maier U.G."/>
            <person name="McRose D."/>
            <person name="Mock T."/>
            <person name="Neilson J.A."/>
            <person name="Onodera N.T."/>
            <person name="Poole A.M."/>
            <person name="Pritham E.J."/>
            <person name="Richards T.A."/>
            <person name="Rocap G."/>
            <person name="Roy S.W."/>
            <person name="Sarai C."/>
            <person name="Schaack S."/>
            <person name="Shirato S."/>
            <person name="Slamovits C.H."/>
            <person name="Spencer D.F."/>
            <person name="Suzuki S."/>
            <person name="Worden A.Z."/>
            <person name="Zauner S."/>
            <person name="Barry K."/>
            <person name="Bell C."/>
            <person name="Bharti A.K."/>
            <person name="Crow J.A."/>
            <person name="Grimwood J."/>
            <person name="Kramer R."/>
            <person name="Lindquist E."/>
            <person name="Lucas S."/>
            <person name="Salamov A."/>
            <person name="McFadden G.I."/>
            <person name="Lane C.E."/>
            <person name="Keeling P.J."/>
            <person name="Gray M.W."/>
            <person name="Grigoriev I.V."/>
            <person name="Archibald J.M."/>
        </authorList>
    </citation>
    <scope>NUCLEOTIDE SEQUENCE</scope>
    <source>
        <strain evidence="3 5">CCMP2712</strain>
    </source>
</reference>
<name>L1IS05_GUITC</name>
<keyword evidence="5" id="KW-1185">Reference proteome</keyword>
<accession>L1IS05</accession>
<evidence type="ECO:0000259" key="2">
    <source>
        <dbReference type="PROSITE" id="PS50195"/>
    </source>
</evidence>
<reference evidence="4" key="3">
    <citation type="submission" date="2015-06" db="UniProtKB">
        <authorList>
            <consortium name="EnsemblProtists"/>
        </authorList>
    </citation>
    <scope>IDENTIFICATION</scope>
</reference>
<dbReference type="EMBL" id="JH993046">
    <property type="protein sequence ID" value="EKX38684.1"/>
    <property type="molecule type" value="Genomic_DNA"/>
</dbReference>
<dbReference type="RefSeq" id="XP_005825664.1">
    <property type="nucleotide sequence ID" value="XM_005825607.1"/>
</dbReference>
<feature type="region of interest" description="Disordered" evidence="1">
    <location>
        <begin position="102"/>
        <end position="127"/>
    </location>
</feature>
<dbReference type="Pfam" id="PF00787">
    <property type="entry name" value="PX"/>
    <property type="match status" value="1"/>
</dbReference>
<dbReference type="PROSITE" id="PS50195">
    <property type="entry name" value="PX"/>
    <property type="match status" value="1"/>
</dbReference>
<evidence type="ECO:0000313" key="5">
    <source>
        <dbReference type="Proteomes" id="UP000011087"/>
    </source>
</evidence>
<proteinExistence type="predicted"/>
<dbReference type="Gene3D" id="3.30.1520.10">
    <property type="entry name" value="Phox-like domain"/>
    <property type="match status" value="1"/>
</dbReference>
<dbReference type="SUPFAM" id="SSF64268">
    <property type="entry name" value="PX domain"/>
    <property type="match status" value="1"/>
</dbReference>
<dbReference type="PaxDb" id="55529-EKX38684"/>
<protein>
    <recommendedName>
        <fullName evidence="2">PX domain-containing protein</fullName>
    </recommendedName>
</protein>
<dbReference type="InterPro" id="IPR036871">
    <property type="entry name" value="PX_dom_sf"/>
</dbReference>
<evidence type="ECO:0000256" key="1">
    <source>
        <dbReference type="SAM" id="MobiDB-lite"/>
    </source>
</evidence>
<dbReference type="Proteomes" id="UP000011087">
    <property type="component" value="Unassembled WGS sequence"/>
</dbReference>
<sequence>MDMHGLAAKIKGSENVGRSHTVYEGFSDFVKLHLALKNKQTVTANLPPKQLFGKLSGAVIKRRQEGLDKYLEVLLKELNMIYSFLQVPQTLLSSMQGNISSATGGDVDSTGHSSKTESLPVPMASNSDDAANREIVDQISDLMIDVFQMPLPAKGMDYEMRCKKYRTMVEKVPWPLEHGEDLSRYLLRAIDPSNLPAPTMNNVKSKEESMRLLREATSESSIFFMN</sequence>
<dbReference type="EnsemblProtists" id="EKX38684">
    <property type="protein sequence ID" value="EKX38684"/>
    <property type="gene ID" value="GUITHDRAFT_115232"/>
</dbReference>
<dbReference type="InterPro" id="IPR001683">
    <property type="entry name" value="PX_dom"/>
</dbReference>